<evidence type="ECO:0000313" key="2">
    <source>
        <dbReference type="Proteomes" id="UP000050360"/>
    </source>
</evidence>
<accession>A0A0P8CC11</accession>
<name>A0A0P8CC11_9EURY</name>
<organism evidence="1 2">
    <name type="scientific">Candidatus Methanoperedens nitratireducens</name>
    <dbReference type="NCBI Taxonomy" id="1392998"/>
    <lineage>
        <taxon>Archaea</taxon>
        <taxon>Methanobacteriati</taxon>
        <taxon>Methanobacteriota</taxon>
        <taxon>Stenosarchaea group</taxon>
        <taxon>Methanomicrobia</taxon>
        <taxon>Methanosarcinales</taxon>
        <taxon>ANME-2 cluster</taxon>
        <taxon>Candidatus Methanoperedentaceae</taxon>
        <taxon>Candidatus Methanoperedens</taxon>
    </lineage>
</organism>
<gene>
    <name evidence="1" type="ORF">MPEBLZ_01053</name>
</gene>
<dbReference type="EMBL" id="LKCM01000095">
    <property type="protein sequence ID" value="KPQ44420.1"/>
    <property type="molecule type" value="Genomic_DNA"/>
</dbReference>
<sequence>MISYMQVLMMTEYVRTTIKLREDVYQTLKEAGAKNISEKINEILVKTLFKEKKSLFGTMQKTDLSDLRDHEDRLE</sequence>
<protein>
    <submittedName>
        <fullName evidence="1">Uncharacterized protein</fullName>
    </submittedName>
</protein>
<proteinExistence type="predicted"/>
<comment type="caution">
    <text evidence="1">The sequence shown here is derived from an EMBL/GenBank/DDBJ whole genome shotgun (WGS) entry which is preliminary data.</text>
</comment>
<evidence type="ECO:0000313" key="1">
    <source>
        <dbReference type="EMBL" id="KPQ44420.1"/>
    </source>
</evidence>
<dbReference type="AlphaFoldDB" id="A0A0P8CC11"/>
<dbReference type="Proteomes" id="UP000050360">
    <property type="component" value="Unassembled WGS sequence"/>
</dbReference>
<reference evidence="1 2" key="1">
    <citation type="submission" date="2015-09" db="EMBL/GenBank/DDBJ databases">
        <title>A metagenomics-based metabolic model of nitrate-dependent anaerobic oxidation of methane by Methanoperedens-like archaea.</title>
        <authorList>
            <person name="Arshad A."/>
            <person name="Speth D.R."/>
            <person name="De Graaf R.M."/>
            <person name="Op Den Camp H.J."/>
            <person name="Jetten M.S."/>
            <person name="Welte C.U."/>
        </authorList>
    </citation>
    <scope>NUCLEOTIDE SEQUENCE [LARGE SCALE GENOMIC DNA]</scope>
</reference>